<evidence type="ECO:0000313" key="3">
    <source>
        <dbReference type="Proteomes" id="UP000296049"/>
    </source>
</evidence>
<dbReference type="AlphaFoldDB" id="R0KRT9"/>
<proteinExistence type="predicted"/>
<gene>
    <name evidence="2" type="ORF">Anapl_16326</name>
</gene>
<reference evidence="3" key="1">
    <citation type="journal article" date="2013" name="Nat. Genet.">
        <title>The duck genome and transcriptome provide insight into an avian influenza virus reservoir species.</title>
        <authorList>
            <person name="Huang Y."/>
            <person name="Li Y."/>
            <person name="Burt D.W."/>
            <person name="Chen H."/>
            <person name="Zhang Y."/>
            <person name="Qian W."/>
            <person name="Kim H."/>
            <person name="Gan S."/>
            <person name="Zhao Y."/>
            <person name="Li J."/>
            <person name="Yi K."/>
            <person name="Feng H."/>
            <person name="Zhu P."/>
            <person name="Li B."/>
            <person name="Liu Q."/>
            <person name="Fairley S."/>
            <person name="Magor K.E."/>
            <person name="Du Z."/>
            <person name="Hu X."/>
            <person name="Goodman L."/>
            <person name="Tafer H."/>
            <person name="Vignal A."/>
            <person name="Lee T."/>
            <person name="Kim K.W."/>
            <person name="Sheng Z."/>
            <person name="An Y."/>
            <person name="Searle S."/>
            <person name="Herrero J."/>
            <person name="Groenen M.A."/>
            <person name="Crooijmans R.P."/>
            <person name="Faraut T."/>
            <person name="Cai Q."/>
            <person name="Webster R.G."/>
            <person name="Aldridge J.R."/>
            <person name="Warren W.C."/>
            <person name="Bartschat S."/>
            <person name="Kehr S."/>
            <person name="Marz M."/>
            <person name="Stadler P.F."/>
            <person name="Smith J."/>
            <person name="Kraus R.H."/>
            <person name="Zhao Y."/>
            <person name="Ren L."/>
            <person name="Fei J."/>
            <person name="Morisson M."/>
            <person name="Kaiser P."/>
            <person name="Griffin D.K."/>
            <person name="Rao M."/>
            <person name="Pitel F."/>
            <person name="Wang J."/>
            <person name="Li N."/>
        </authorList>
    </citation>
    <scope>NUCLEOTIDE SEQUENCE [LARGE SCALE GENOMIC DNA]</scope>
</reference>
<evidence type="ECO:0000256" key="1">
    <source>
        <dbReference type="SAM" id="MobiDB-lite"/>
    </source>
</evidence>
<sequence>MISSYTVLATPCDTAGKRNLCVVVPEEVVNSVFEFGSESPENNRDIGCCCLHSGSGSLRKYMGFLRLKHQTKQPEKQSPSVSGSSKPKKMTRSKCLPQESALVFPQCLHDPMLPAFSACCNTHRTVETAGSQTGELFFFLGPLTSYRHQTASESAGICPLQEGSTIRLLTLLPLLYMHTRYIQHEFLSSFQKGSNYIPLIFFAYLIKIINEKCIHLHEALNHLTEVQHVLKDFARFGPKAPFQKSTPIQSCTFILSPGFCRYLNLKDIKDNEMQNICPLRSPGSAVPQTLGKQMVQVCVEPSDKEGSLGKAGSSLVKKLDPCCSLQSVWAKHLWPRITREGAEM</sequence>
<evidence type="ECO:0000313" key="2">
    <source>
        <dbReference type="EMBL" id="EOA95973.1"/>
    </source>
</evidence>
<keyword evidence="3" id="KW-1185">Reference proteome</keyword>
<dbReference type="Proteomes" id="UP000296049">
    <property type="component" value="Unassembled WGS sequence"/>
</dbReference>
<feature type="compositionally biased region" description="Low complexity" evidence="1">
    <location>
        <begin position="76"/>
        <end position="85"/>
    </location>
</feature>
<dbReference type="EMBL" id="KB744112">
    <property type="protein sequence ID" value="EOA95973.1"/>
    <property type="molecule type" value="Genomic_DNA"/>
</dbReference>
<accession>R0KRT9</accession>
<protein>
    <submittedName>
        <fullName evidence="2">Uncharacterized protein</fullName>
    </submittedName>
</protein>
<organism evidence="2 3">
    <name type="scientific">Anas platyrhynchos</name>
    <name type="common">Mallard</name>
    <name type="synonym">Anas boschas</name>
    <dbReference type="NCBI Taxonomy" id="8839"/>
    <lineage>
        <taxon>Eukaryota</taxon>
        <taxon>Metazoa</taxon>
        <taxon>Chordata</taxon>
        <taxon>Craniata</taxon>
        <taxon>Vertebrata</taxon>
        <taxon>Euteleostomi</taxon>
        <taxon>Archelosauria</taxon>
        <taxon>Archosauria</taxon>
        <taxon>Dinosauria</taxon>
        <taxon>Saurischia</taxon>
        <taxon>Theropoda</taxon>
        <taxon>Coelurosauria</taxon>
        <taxon>Aves</taxon>
        <taxon>Neognathae</taxon>
        <taxon>Galloanserae</taxon>
        <taxon>Anseriformes</taxon>
        <taxon>Anatidae</taxon>
        <taxon>Anatinae</taxon>
        <taxon>Anas</taxon>
    </lineage>
</organism>
<feature type="region of interest" description="Disordered" evidence="1">
    <location>
        <begin position="69"/>
        <end position="91"/>
    </location>
</feature>
<name>R0KRT9_ANAPL</name>